<name>A0A6I4W8L2_9ACTN</name>
<organism evidence="1 2">
    <name type="scientific">Actinomadura rayongensis</name>
    <dbReference type="NCBI Taxonomy" id="1429076"/>
    <lineage>
        <taxon>Bacteria</taxon>
        <taxon>Bacillati</taxon>
        <taxon>Actinomycetota</taxon>
        <taxon>Actinomycetes</taxon>
        <taxon>Streptosporangiales</taxon>
        <taxon>Thermomonosporaceae</taxon>
        <taxon>Actinomadura</taxon>
    </lineage>
</organism>
<protein>
    <submittedName>
        <fullName evidence="1">Uncharacterized protein</fullName>
    </submittedName>
</protein>
<dbReference type="AlphaFoldDB" id="A0A6I4W8L2"/>
<accession>A0A6I4W8L2</accession>
<proteinExistence type="predicted"/>
<dbReference type="RefSeq" id="WP_161104670.1">
    <property type="nucleotide sequence ID" value="NZ_JBHLYI010000007.1"/>
</dbReference>
<dbReference type="Proteomes" id="UP000431901">
    <property type="component" value="Unassembled WGS sequence"/>
</dbReference>
<evidence type="ECO:0000313" key="1">
    <source>
        <dbReference type="EMBL" id="MXQ66477.1"/>
    </source>
</evidence>
<keyword evidence="2" id="KW-1185">Reference proteome</keyword>
<evidence type="ECO:0000313" key="2">
    <source>
        <dbReference type="Proteomes" id="UP000431901"/>
    </source>
</evidence>
<reference evidence="1 2" key="1">
    <citation type="submission" date="2019-12" db="EMBL/GenBank/DDBJ databases">
        <title>Nocardia macrotermitis sp. nov. and Nocardia aurantia sp. nov., isolated from the gut of the fungus growing-termite Macrotermes natalensis.</title>
        <authorList>
            <person name="Christine B."/>
            <person name="Rene B."/>
        </authorList>
    </citation>
    <scope>NUCLEOTIDE SEQUENCE [LARGE SCALE GENOMIC DNA]</scope>
    <source>
        <strain evidence="1 2">DSM 102126</strain>
    </source>
</reference>
<comment type="caution">
    <text evidence="1">The sequence shown here is derived from an EMBL/GenBank/DDBJ whole genome shotgun (WGS) entry which is preliminary data.</text>
</comment>
<sequence length="92" mass="10470">MRVGWPFFNEFRSVDDVLRFMWHDKKPLDRRRKLAIACALVGDRDGAVASLAALWSMAQSRHPAMRERSRAFIEHFAAHFGALSSASIPGDR</sequence>
<dbReference type="EMBL" id="WUTW01000004">
    <property type="protein sequence ID" value="MXQ66477.1"/>
    <property type="molecule type" value="Genomic_DNA"/>
</dbReference>
<gene>
    <name evidence="1" type="ORF">GQ466_20885</name>
</gene>